<reference evidence="1 2" key="1">
    <citation type="journal article" date="2018" name="Front. Microbiol.">
        <title>Genome-Wide Analysis of Corynespora cassiicola Leaf Fall Disease Putative Effectors.</title>
        <authorList>
            <person name="Lopez D."/>
            <person name="Ribeiro S."/>
            <person name="Label P."/>
            <person name="Fumanal B."/>
            <person name="Venisse J.S."/>
            <person name="Kohler A."/>
            <person name="de Oliveira R.R."/>
            <person name="Labutti K."/>
            <person name="Lipzen A."/>
            <person name="Lail K."/>
            <person name="Bauer D."/>
            <person name="Ohm R.A."/>
            <person name="Barry K.W."/>
            <person name="Spatafora J."/>
            <person name="Grigoriev I.V."/>
            <person name="Martin F.M."/>
            <person name="Pujade-Renaud V."/>
        </authorList>
    </citation>
    <scope>NUCLEOTIDE SEQUENCE [LARGE SCALE GENOMIC DNA]</scope>
    <source>
        <strain evidence="1 2">Philippines</strain>
    </source>
</reference>
<organism evidence="1 2">
    <name type="scientific">Corynespora cassiicola Philippines</name>
    <dbReference type="NCBI Taxonomy" id="1448308"/>
    <lineage>
        <taxon>Eukaryota</taxon>
        <taxon>Fungi</taxon>
        <taxon>Dikarya</taxon>
        <taxon>Ascomycota</taxon>
        <taxon>Pezizomycotina</taxon>
        <taxon>Dothideomycetes</taxon>
        <taxon>Pleosporomycetidae</taxon>
        <taxon>Pleosporales</taxon>
        <taxon>Corynesporascaceae</taxon>
        <taxon>Corynespora</taxon>
    </lineage>
</organism>
<accession>A0A2T2NHE0</accession>
<sequence>MPIIAGDDPSASVLESAFMLNEKYEPNDEQEALIQATPDISSIAQKELEKQQTVRTAEVQLKENFSFKLRSYLVNAYEPNRLEASVKKLKFSEEMKELDKIMEQIRGDELELWELVRSSEEGEQNRTWNDEDLKMERADFTYCMVFMACRWAVDLKRLALLGSREINKQFRTDLLYHAHKLATHSLCNDWICALIRQNAGSLCVYVWDTLGDP</sequence>
<keyword evidence="2" id="KW-1185">Reference proteome</keyword>
<evidence type="ECO:0000313" key="1">
    <source>
        <dbReference type="EMBL" id="PSN64847.1"/>
    </source>
</evidence>
<dbReference type="Proteomes" id="UP000240883">
    <property type="component" value="Unassembled WGS sequence"/>
</dbReference>
<dbReference type="AlphaFoldDB" id="A0A2T2NHE0"/>
<gene>
    <name evidence="1" type="ORF">BS50DRAFT_677762</name>
</gene>
<name>A0A2T2NHE0_CORCC</name>
<proteinExistence type="predicted"/>
<dbReference type="EMBL" id="KZ678137">
    <property type="protein sequence ID" value="PSN64847.1"/>
    <property type="molecule type" value="Genomic_DNA"/>
</dbReference>
<protein>
    <submittedName>
        <fullName evidence="1">Uncharacterized protein</fullName>
    </submittedName>
</protein>
<evidence type="ECO:0000313" key="2">
    <source>
        <dbReference type="Proteomes" id="UP000240883"/>
    </source>
</evidence>